<dbReference type="AlphaFoldDB" id="A0A510UNC5"/>
<dbReference type="GO" id="GO:0008233">
    <property type="term" value="F:peptidase activity"/>
    <property type="evidence" value="ECO:0007669"/>
    <property type="project" value="InterPro"/>
</dbReference>
<comment type="similarity">
    <text evidence="1">Belongs to the peptidase S33 family.</text>
</comment>
<dbReference type="InterPro" id="IPR000073">
    <property type="entry name" value="AB_hydrolase_1"/>
</dbReference>
<dbReference type="RefSeq" id="WP_146866618.1">
    <property type="nucleotide sequence ID" value="NZ_BJTZ01000051.1"/>
</dbReference>
<dbReference type="Pfam" id="PF00561">
    <property type="entry name" value="Abhydrolase_1"/>
    <property type="match status" value="1"/>
</dbReference>
<dbReference type="Proteomes" id="UP000321787">
    <property type="component" value="Unassembled WGS sequence"/>
</dbReference>
<evidence type="ECO:0000256" key="1">
    <source>
        <dbReference type="ARBA" id="ARBA00010088"/>
    </source>
</evidence>
<feature type="domain" description="AB hydrolase-1" evidence="3">
    <location>
        <begin position="23"/>
        <end position="264"/>
    </location>
</feature>
<sequence length="278" mass="32148">MKVKLKNNAEIDIYVEVIGEGLPILFLHGGPGCCHESFAPFFKPLSSSHQVIYYDQIGCGNSNWDIDFKYEINHEIEVIEAIREKLGYDALTVVGESWGTYLGLQYASLHPNRVNSLILLSSVGYSYAQIELFGELLHKKMTDEDKKKIKEIEGYESDGIINSQQANSRSQNIYNKYYLYDIDNYSKIIEQPINSEQHYRVINLFNNELDFIERTNVLESVDIYMFQAENDIITPDNIESILLPYIKPNSFTRVSKCGHWIYLEQTDYIISEIKKIVI</sequence>
<accession>A0A510UNC5</accession>
<evidence type="ECO:0000313" key="5">
    <source>
        <dbReference type="Proteomes" id="UP000321787"/>
    </source>
</evidence>
<organism evidence="4 5">
    <name type="scientific">Aliivibrio fischeri</name>
    <name type="common">Vibrio fischeri</name>
    <dbReference type="NCBI Taxonomy" id="668"/>
    <lineage>
        <taxon>Bacteria</taxon>
        <taxon>Pseudomonadati</taxon>
        <taxon>Pseudomonadota</taxon>
        <taxon>Gammaproteobacteria</taxon>
        <taxon>Vibrionales</taxon>
        <taxon>Vibrionaceae</taxon>
        <taxon>Aliivibrio</taxon>
    </lineage>
</organism>
<dbReference type="PANTHER" id="PTHR43798:SF33">
    <property type="entry name" value="HYDROLASE, PUTATIVE (AFU_ORTHOLOGUE AFUA_2G14860)-RELATED"/>
    <property type="match status" value="1"/>
</dbReference>
<proteinExistence type="inferred from homology"/>
<dbReference type="PRINTS" id="PR00111">
    <property type="entry name" value="ABHYDROLASE"/>
</dbReference>
<dbReference type="GO" id="GO:0006508">
    <property type="term" value="P:proteolysis"/>
    <property type="evidence" value="ECO:0007669"/>
    <property type="project" value="InterPro"/>
</dbReference>
<dbReference type="SUPFAM" id="SSF53474">
    <property type="entry name" value="alpha/beta-Hydrolases"/>
    <property type="match status" value="1"/>
</dbReference>
<reference evidence="4 5" key="1">
    <citation type="submission" date="2019-07" db="EMBL/GenBank/DDBJ databases">
        <title>Whole genome shotgun sequence of Aliivibrio fischeri NBRC 101058.</title>
        <authorList>
            <person name="Hosoyama A."/>
            <person name="Uohara A."/>
            <person name="Ohji S."/>
            <person name="Ichikawa N."/>
        </authorList>
    </citation>
    <scope>NUCLEOTIDE SEQUENCE [LARGE SCALE GENOMIC DNA]</scope>
    <source>
        <strain evidence="4 5">NBRC 101058</strain>
    </source>
</reference>
<protein>
    <recommendedName>
        <fullName evidence="3">AB hydrolase-1 domain-containing protein</fullName>
    </recommendedName>
</protein>
<dbReference type="PANTHER" id="PTHR43798">
    <property type="entry name" value="MONOACYLGLYCEROL LIPASE"/>
    <property type="match status" value="1"/>
</dbReference>
<dbReference type="Gene3D" id="3.40.50.1820">
    <property type="entry name" value="alpha/beta hydrolase"/>
    <property type="match status" value="1"/>
</dbReference>
<comment type="caution">
    <text evidence="4">The sequence shown here is derived from an EMBL/GenBank/DDBJ whole genome shotgun (WGS) entry which is preliminary data.</text>
</comment>
<dbReference type="EMBL" id="BJTZ01000051">
    <property type="protein sequence ID" value="GEK15966.1"/>
    <property type="molecule type" value="Genomic_DNA"/>
</dbReference>
<evidence type="ECO:0000259" key="3">
    <source>
        <dbReference type="Pfam" id="PF00561"/>
    </source>
</evidence>
<gene>
    <name evidence="4" type="ORF">AFI02nite_40020</name>
</gene>
<dbReference type="InterPro" id="IPR050266">
    <property type="entry name" value="AB_hydrolase_sf"/>
</dbReference>
<name>A0A510UNC5_ALIFS</name>
<evidence type="ECO:0000313" key="4">
    <source>
        <dbReference type="EMBL" id="GEK15966.1"/>
    </source>
</evidence>
<dbReference type="InterPro" id="IPR029058">
    <property type="entry name" value="AB_hydrolase_fold"/>
</dbReference>
<dbReference type="InterPro" id="IPR002410">
    <property type="entry name" value="Peptidase_S33"/>
</dbReference>
<evidence type="ECO:0000256" key="2">
    <source>
        <dbReference type="ARBA" id="ARBA00022801"/>
    </source>
</evidence>
<dbReference type="GO" id="GO:0016020">
    <property type="term" value="C:membrane"/>
    <property type="evidence" value="ECO:0007669"/>
    <property type="project" value="TreeGrafter"/>
</dbReference>
<keyword evidence="2" id="KW-0378">Hydrolase</keyword>
<dbReference type="PRINTS" id="PR00793">
    <property type="entry name" value="PROAMNOPTASE"/>
</dbReference>